<sequence length="470" mass="51178">MKYEMLDKLLEEKRAVFENISDRIWEFAETRFQEKQSAGLQMETLRTEGFDIEEGIGGIETAFCAKFGSGHPVIGILGEYDALPGMSQKADVTEKMPEKEGAPGHGCGHHLLGTGGMEAAVAVKDYLMKNPMDGTVIYYGCPGEEGGAGKAFMVREGCFDACDICLAWHPYSANFSSISTLANARIFFDFHGVSAHAAAAPHLGRSALDAVELMNVGVNYLREHMIPEARVHYAVTNSGGEAPNVVPAYAQVLYSVRAPGTEELHKLIKRVSKVAEGAAMMTETKVEIRVVSAYSDVLQNKTLDQLVFSHIREIYPLKYTEEEMACAEKFHKVGDPGDWKTYQGLAKQFYGEKGNAFFRGAMADTIFPPVPVKMGSTDVGDVSWTVPTAWFGSACYALGTPAHSWLAVAQGKSGIAKRGMEAAASVIARTTLDIMENPQIAKKAREDMEKAKNGFEYHSVIPAEVQAGAF</sequence>
<dbReference type="AlphaFoldDB" id="A0A4V0Z7Q1"/>
<evidence type="ECO:0000259" key="1">
    <source>
        <dbReference type="Pfam" id="PF07687"/>
    </source>
</evidence>
<dbReference type="FunFam" id="3.30.70.360:FF:000004">
    <property type="entry name" value="Peptidase M20 domain-containing protein 2"/>
    <property type="match status" value="1"/>
</dbReference>
<dbReference type="EMBL" id="CP035945">
    <property type="protein sequence ID" value="QBE97578.1"/>
    <property type="molecule type" value="Genomic_DNA"/>
</dbReference>
<organism evidence="2 3">
    <name type="scientific">Blautia producta</name>
    <dbReference type="NCBI Taxonomy" id="33035"/>
    <lineage>
        <taxon>Bacteria</taxon>
        <taxon>Bacillati</taxon>
        <taxon>Bacillota</taxon>
        <taxon>Clostridia</taxon>
        <taxon>Lachnospirales</taxon>
        <taxon>Lachnospiraceae</taxon>
        <taxon>Blautia</taxon>
    </lineage>
</organism>
<protein>
    <submittedName>
        <fullName evidence="2">p-aminobenzoyl-glutamate hydrolase subunit B</fullName>
        <ecNumber evidence="2">3.5.1.-</ecNumber>
    </submittedName>
</protein>
<keyword evidence="2" id="KW-0378">Hydrolase</keyword>
<gene>
    <name evidence="2" type="primary">abgB_5</name>
    <name evidence="2" type="ORF">PMF13cell1_03141</name>
</gene>
<dbReference type="NCBIfam" id="TIGR01891">
    <property type="entry name" value="amidohydrolases"/>
    <property type="match status" value="1"/>
</dbReference>
<dbReference type="KEGG" id="bpro:PMF13cell1_03141"/>
<dbReference type="Gene3D" id="3.40.630.10">
    <property type="entry name" value="Zn peptidases"/>
    <property type="match status" value="2"/>
</dbReference>
<evidence type="ECO:0000313" key="3">
    <source>
        <dbReference type="Proteomes" id="UP000289794"/>
    </source>
</evidence>
<dbReference type="CDD" id="cd05673">
    <property type="entry name" value="M20_Acy1L2_AbgB"/>
    <property type="match status" value="1"/>
</dbReference>
<dbReference type="Proteomes" id="UP000289794">
    <property type="component" value="Chromosome"/>
</dbReference>
<dbReference type="InterPro" id="IPR017145">
    <property type="entry name" value="Aminobenzoyl-glu_utiliz_pB"/>
</dbReference>
<dbReference type="SUPFAM" id="SSF53187">
    <property type="entry name" value="Zn-dependent exopeptidases"/>
    <property type="match status" value="1"/>
</dbReference>
<name>A0A4V0Z7Q1_9FIRM</name>
<dbReference type="GO" id="GO:0071713">
    <property type="term" value="F:para-aminobenzoyl-glutamate hydrolase activity"/>
    <property type="evidence" value="ECO:0007669"/>
    <property type="project" value="TreeGrafter"/>
</dbReference>
<proteinExistence type="predicted"/>
<dbReference type="Pfam" id="PF07687">
    <property type="entry name" value="M20_dimer"/>
    <property type="match status" value="1"/>
</dbReference>
<dbReference type="PANTHER" id="PTHR30575">
    <property type="entry name" value="PEPTIDASE M20"/>
    <property type="match status" value="1"/>
</dbReference>
<reference evidence="2 3" key="1">
    <citation type="submission" date="2019-01" db="EMBL/GenBank/DDBJ databases">
        <title>PMF-metabolizing Aryl O-demethylase.</title>
        <authorList>
            <person name="Kim M."/>
        </authorList>
    </citation>
    <scope>NUCLEOTIDE SEQUENCE [LARGE SCALE GENOMIC DNA]</scope>
    <source>
        <strain evidence="2 3">PMF1</strain>
    </source>
</reference>
<dbReference type="InterPro" id="IPR011650">
    <property type="entry name" value="Peptidase_M20_dimer"/>
</dbReference>
<dbReference type="EC" id="3.5.1.-" evidence="2"/>
<accession>A0A4V0Z7Q1</accession>
<dbReference type="PIRSF" id="PIRSF037227">
    <property type="entry name" value="Aminobenzoyl-glu_utiliz_pB"/>
    <property type="match status" value="1"/>
</dbReference>
<dbReference type="SUPFAM" id="SSF55031">
    <property type="entry name" value="Bacterial exopeptidase dimerisation domain"/>
    <property type="match status" value="1"/>
</dbReference>
<dbReference type="InterPro" id="IPR017439">
    <property type="entry name" value="Amidohydrolase"/>
</dbReference>
<dbReference type="GO" id="GO:0016805">
    <property type="term" value="F:dipeptidase activity"/>
    <property type="evidence" value="ECO:0007669"/>
    <property type="project" value="TreeGrafter"/>
</dbReference>
<evidence type="ECO:0000313" key="2">
    <source>
        <dbReference type="EMBL" id="QBE97578.1"/>
    </source>
</evidence>
<dbReference type="InterPro" id="IPR052030">
    <property type="entry name" value="Peptidase_M20/M20A_hydrolases"/>
</dbReference>
<dbReference type="Gene3D" id="3.30.70.360">
    <property type="match status" value="1"/>
</dbReference>
<dbReference type="InterPro" id="IPR036264">
    <property type="entry name" value="Bact_exopeptidase_dim_dom"/>
</dbReference>
<dbReference type="RefSeq" id="WP_029469559.1">
    <property type="nucleotide sequence ID" value="NZ_CP035945.1"/>
</dbReference>
<dbReference type="PANTHER" id="PTHR30575:SF0">
    <property type="entry name" value="XAA-ARG DIPEPTIDASE"/>
    <property type="match status" value="1"/>
</dbReference>
<feature type="domain" description="Peptidase M20 dimerisation" evidence="1">
    <location>
        <begin position="185"/>
        <end position="276"/>
    </location>
</feature>
<dbReference type="GO" id="GO:0046657">
    <property type="term" value="P:folic acid catabolic process"/>
    <property type="evidence" value="ECO:0007669"/>
    <property type="project" value="TreeGrafter"/>
</dbReference>
<dbReference type="GO" id="GO:0005737">
    <property type="term" value="C:cytoplasm"/>
    <property type="evidence" value="ECO:0007669"/>
    <property type="project" value="TreeGrafter"/>
</dbReference>